<dbReference type="RefSeq" id="WP_136413769.1">
    <property type="nucleotide sequence ID" value="NZ_CP039396.1"/>
</dbReference>
<organism evidence="2 3">
    <name type="scientific">Duncaniella dubosii</name>
    <dbReference type="NCBI Taxonomy" id="2518971"/>
    <lineage>
        <taxon>Bacteria</taxon>
        <taxon>Pseudomonadati</taxon>
        <taxon>Bacteroidota</taxon>
        <taxon>Bacteroidia</taxon>
        <taxon>Bacteroidales</taxon>
        <taxon>Muribaculaceae</taxon>
        <taxon>Duncaniella</taxon>
    </lineage>
</organism>
<evidence type="ECO:0000313" key="2">
    <source>
        <dbReference type="EMBL" id="QCD41161.1"/>
    </source>
</evidence>
<protein>
    <recommendedName>
        <fullName evidence="4">Outer membrane protein beta-barrel domain-containing protein</fullName>
    </recommendedName>
</protein>
<dbReference type="KEGG" id="ddb:E7747_01850"/>
<dbReference type="EMBL" id="CP039396">
    <property type="protein sequence ID" value="QCD41161.1"/>
    <property type="molecule type" value="Genomic_DNA"/>
</dbReference>
<accession>A0A4P7VZZ5</accession>
<feature type="signal peptide" evidence="1">
    <location>
        <begin position="1"/>
        <end position="18"/>
    </location>
</feature>
<keyword evidence="1" id="KW-0732">Signal</keyword>
<gene>
    <name evidence="2" type="ORF">E7747_01850</name>
</gene>
<keyword evidence="3" id="KW-1185">Reference proteome</keyword>
<sequence>MKTALPIICALFPLTTLAQSAQNDSIETQQLNEVVVEGQMQNVKPGISTYYPESNQKKSAQDAIDLLSQMGMAQISVNPVSNSVLTLNGNTVSIYIDKQPASQAQLDALKPEDVKKVEYLVYPTDPRYQHKPYVVNFTMRRYEIGGYAKFTGKDNIMTGSGSGMAYGKMAYKSMTYDLVVSDRYTDRHNQGSDRKQIFRFPEADGSLKEITRENVMDYSRLQRNNLGISFRAVYGTEKISISNTVSLDATNRPRLNTEGSVIFTPDIYSQSDYSSTASSNVIYPTWTGNFYFDIGHGYQLNAVTQLQYQHTTSNSTYRGAGETAIVNNARDKAMLGQLMVQLNKNINDRNTVDVQAYYVVNHDKVDYLGSTRSTDRFRQIAYGALAGYSYNAEKFYGRFEGGIIGEQNKIDNTTMSDILPLFNLNMQYVFNDKNSLNFSANYNCNFVDQSDKTSTILQENELLYKTGNPDLKNTRWGAADLQYTWLPNNRFQIAASGGWSQYFDRPVPMFTPTGPDGMMLRSIVNSGDCRNFDVGVSFTARLFKRSLVLQLQPRMWFGKLTGIYNDSYNYLMVSASATYYFKPFYASLYYSTADRGLVQYSLNETFTRGKSLYQFKLGWRNKNWNISVAAVNIFRKSWIDQTSSLKSEYFDQYNTVYNSSSHRCIRLTASYTFSFGKKIKRGDEIQTITSSGSAIMK</sequence>
<evidence type="ECO:0008006" key="4">
    <source>
        <dbReference type="Google" id="ProtNLM"/>
    </source>
</evidence>
<feature type="chain" id="PRO_5020958347" description="Outer membrane protein beta-barrel domain-containing protein" evidence="1">
    <location>
        <begin position="19"/>
        <end position="697"/>
    </location>
</feature>
<evidence type="ECO:0000313" key="3">
    <source>
        <dbReference type="Proteomes" id="UP000297149"/>
    </source>
</evidence>
<dbReference type="AlphaFoldDB" id="A0A4P7VZZ5"/>
<name>A0A4P7VZZ5_9BACT</name>
<evidence type="ECO:0000256" key="1">
    <source>
        <dbReference type="SAM" id="SignalP"/>
    </source>
</evidence>
<dbReference type="SUPFAM" id="SSF56935">
    <property type="entry name" value="Porins"/>
    <property type="match status" value="1"/>
</dbReference>
<reference evidence="3" key="1">
    <citation type="submission" date="2019-02" db="EMBL/GenBank/DDBJ databases">
        <title>Isolation and identification of novel species under the genus Muribaculum.</title>
        <authorList>
            <person name="Miyake S."/>
            <person name="Ding Y."/>
            <person name="Low A."/>
            <person name="Soh M."/>
            <person name="Seedorf H."/>
        </authorList>
    </citation>
    <scope>NUCLEOTIDE SEQUENCE [LARGE SCALE GENOMIC DNA]</scope>
    <source>
        <strain evidence="3">H5</strain>
    </source>
</reference>
<proteinExistence type="predicted"/>
<dbReference type="Proteomes" id="UP000297149">
    <property type="component" value="Chromosome"/>
</dbReference>